<reference evidence="2" key="1">
    <citation type="journal article" date="2014" name="Environ. Microbiol.">
        <title>Comparative genomics of the marine bacterial genus Glaciecola reveals the high degree of genomic diversity and genomic characteristic for cold adaptation.</title>
        <authorList>
            <person name="Qin Q.L."/>
            <person name="Xie B.B."/>
            <person name="Yu Y."/>
            <person name="Shu Y.L."/>
            <person name="Rong J.C."/>
            <person name="Zhang Y.J."/>
            <person name="Zhao D.L."/>
            <person name="Chen X.L."/>
            <person name="Zhang X.Y."/>
            <person name="Chen B."/>
            <person name="Zhou B.C."/>
            <person name="Zhang Y.Z."/>
        </authorList>
    </citation>
    <scope>NUCLEOTIDE SEQUENCE [LARGE SCALE GENOMIC DNA]</scope>
    <source>
        <strain evidence="2">LMG 21857</strain>
    </source>
</reference>
<organism evidence="1 2">
    <name type="scientific">Paraglaciecola polaris LMG 21857</name>
    <dbReference type="NCBI Taxonomy" id="1129793"/>
    <lineage>
        <taxon>Bacteria</taxon>
        <taxon>Pseudomonadati</taxon>
        <taxon>Pseudomonadota</taxon>
        <taxon>Gammaproteobacteria</taxon>
        <taxon>Alteromonadales</taxon>
        <taxon>Alteromonadaceae</taxon>
        <taxon>Paraglaciecola</taxon>
    </lineage>
</organism>
<sequence length="54" mass="5590">MVCSGCSVSAIFAAGKQAHALSVLSASMAGPIKKRVLVNFSIMETEFVGCALTR</sequence>
<proteinExistence type="predicted"/>
<keyword evidence="2" id="KW-1185">Reference proteome</keyword>
<protein>
    <submittedName>
        <fullName evidence="1">Uncharacterized protein</fullName>
    </submittedName>
</protein>
<dbReference type="AlphaFoldDB" id="K6ZL50"/>
<evidence type="ECO:0000313" key="1">
    <source>
        <dbReference type="EMBL" id="GAC31052.1"/>
    </source>
</evidence>
<gene>
    <name evidence="1" type="ORF">GPLA_0131</name>
</gene>
<comment type="caution">
    <text evidence="1">The sequence shown here is derived from an EMBL/GenBank/DDBJ whole genome shotgun (WGS) entry which is preliminary data.</text>
</comment>
<dbReference type="EMBL" id="BAER01000007">
    <property type="protein sequence ID" value="GAC31052.1"/>
    <property type="molecule type" value="Genomic_DNA"/>
</dbReference>
<evidence type="ECO:0000313" key="2">
    <source>
        <dbReference type="Proteomes" id="UP000006322"/>
    </source>
</evidence>
<name>K6ZL50_9ALTE</name>
<accession>K6ZL50</accession>
<dbReference type="Proteomes" id="UP000006322">
    <property type="component" value="Unassembled WGS sequence"/>
</dbReference>